<dbReference type="GeneID" id="66872297"/>
<keyword evidence="1" id="KW-0472">Membrane</keyword>
<accession>A0A0L0QLT2</accession>
<name>A0A0L0QLT2_VIRPA</name>
<sequence length="705" mass="82218">MSVMKSVFQNEWLLLLRNKFLAVPVLANILYWGYVIIAYEIQPIHYEERAAVFYQSFIWLLLLNLFIIGLFAVYMASKDRDSYFEQLVVTYEVKNGEWIVGKWLITQLYGICITMITVVVQALWFIVTPTPIGDWFKNIFYVFMQMEGAFFLLISIGFLFAHLIKSMLAYLAIPAILVLSLFLPFDYAGTAESWDNPKFHLLTPFDFMFVETPYDGIWGIYHLFKNAMLHQSAIILLSVVVIGLALLFFQRKRRSHKEKKLIPILITIFLIPTAVLSGARFMQYDQALHQYIATGKKYAESFDGEGDYNEWMNSFYEEHKDDQPYEFSMEKTNISVELQAEDYINVQSNLKIKHNGNESIDEVFLTLYHGLNIKECTSERTVSCSRSGDFIKLHLEQPMKPNDTLHLSLQYEGNVLQYREDGYVEQAFIKNDRVYLPKEAGWYPLIGKRNLVIAREHDNLYAGFELRNARLVEDFPTEFTVNMKQDQKLPLALTIPEISKGTFQGNSQYGLSLIGGKFKEDKVGEIRVVAHPESVNGMKEVIGRYQQSWSFIEDWLEVQMSPSVIYILSDNYYYLTRDGVNHDFFVMRNEYVDDVEIAHELLNELTRENPFDGTRDFSVFYDALVWILLDNLHEQDGFLEWYKTNVSDEGEILTRVKLLQDYAEKGTEPFKAVLQYLFNYWAGLDHKQEFDLEAALKQYEGKSKQ</sequence>
<keyword evidence="1" id="KW-1133">Transmembrane helix</keyword>
<evidence type="ECO:0000256" key="1">
    <source>
        <dbReference type="SAM" id="Phobius"/>
    </source>
</evidence>
<feature type="transmembrane region" description="Helical" evidence="1">
    <location>
        <begin position="228"/>
        <end position="249"/>
    </location>
</feature>
<feature type="transmembrane region" description="Helical" evidence="1">
    <location>
        <begin position="20"/>
        <end position="39"/>
    </location>
</feature>
<feature type="transmembrane region" description="Helical" evidence="1">
    <location>
        <begin position="51"/>
        <end position="74"/>
    </location>
</feature>
<keyword evidence="1" id="KW-0812">Transmembrane</keyword>
<feature type="transmembrane region" description="Helical" evidence="1">
    <location>
        <begin position="139"/>
        <end position="161"/>
    </location>
</feature>
<dbReference type="AlphaFoldDB" id="A0A0L0QLT2"/>
<feature type="transmembrane region" description="Helical" evidence="1">
    <location>
        <begin position="168"/>
        <end position="185"/>
    </location>
</feature>
<comment type="caution">
    <text evidence="2">The sequence shown here is derived from an EMBL/GenBank/DDBJ whole genome shotgun (WGS) entry which is preliminary data.</text>
</comment>
<dbReference type="EMBL" id="LGTO01000007">
    <property type="protein sequence ID" value="KNE19233.1"/>
    <property type="molecule type" value="Genomic_DNA"/>
</dbReference>
<protein>
    <submittedName>
        <fullName evidence="2">Uncharacterized protein</fullName>
    </submittedName>
</protein>
<proteinExistence type="predicted"/>
<evidence type="ECO:0000313" key="2">
    <source>
        <dbReference type="EMBL" id="KNE19233.1"/>
    </source>
</evidence>
<feature type="transmembrane region" description="Helical" evidence="1">
    <location>
        <begin position="261"/>
        <end position="282"/>
    </location>
</feature>
<evidence type="ECO:0000313" key="3">
    <source>
        <dbReference type="Proteomes" id="UP000036780"/>
    </source>
</evidence>
<feature type="transmembrane region" description="Helical" evidence="1">
    <location>
        <begin position="108"/>
        <end position="127"/>
    </location>
</feature>
<reference evidence="3" key="1">
    <citation type="submission" date="2015-07" db="EMBL/GenBank/DDBJ databases">
        <title>Fjat-10053 dsm26.</title>
        <authorList>
            <person name="Liu B."/>
            <person name="Wang J."/>
            <person name="Zhu Y."/>
            <person name="Liu G."/>
            <person name="Chen Q."/>
            <person name="Chen Z."/>
            <person name="Lan J."/>
            <person name="Che J."/>
            <person name="Ge C."/>
            <person name="Shi H."/>
            <person name="Pan Z."/>
            <person name="Liu X."/>
        </authorList>
    </citation>
    <scope>NUCLEOTIDE SEQUENCE [LARGE SCALE GENOMIC DNA]</scope>
    <source>
        <strain evidence="3">DSM 26</strain>
    </source>
</reference>
<gene>
    <name evidence="2" type="ORF">AFK71_11925</name>
</gene>
<dbReference type="Proteomes" id="UP000036780">
    <property type="component" value="Unassembled WGS sequence"/>
</dbReference>
<dbReference type="OrthoDB" id="2786532at2"/>
<keyword evidence="3" id="KW-1185">Reference proteome</keyword>
<organism evidence="2 3">
    <name type="scientific">Virgibacillus pantothenticus</name>
    <dbReference type="NCBI Taxonomy" id="1473"/>
    <lineage>
        <taxon>Bacteria</taxon>
        <taxon>Bacillati</taxon>
        <taxon>Bacillota</taxon>
        <taxon>Bacilli</taxon>
        <taxon>Bacillales</taxon>
        <taxon>Bacillaceae</taxon>
        <taxon>Virgibacillus</taxon>
    </lineage>
</organism>
<dbReference type="RefSeq" id="WP_050351749.1">
    <property type="nucleotide sequence ID" value="NZ_CP073011.1"/>
</dbReference>
<dbReference type="PATRIC" id="fig|1473.5.peg.938"/>